<dbReference type="InterPro" id="IPR020549">
    <property type="entry name" value="YbeY_CS"/>
</dbReference>
<dbReference type="Gene3D" id="3.40.390.30">
    <property type="entry name" value="Metalloproteases ('zincins'), catalytic domain"/>
    <property type="match status" value="1"/>
</dbReference>
<evidence type="ECO:0000313" key="10">
    <source>
        <dbReference type="EMBL" id="HIX76208.1"/>
    </source>
</evidence>
<feature type="binding site" evidence="9">
    <location>
        <position position="132"/>
    </location>
    <ligand>
        <name>Zn(2+)</name>
        <dbReference type="ChEBI" id="CHEBI:29105"/>
        <note>catalytic</note>
    </ligand>
</feature>
<protein>
    <recommendedName>
        <fullName evidence="9">Endoribonuclease YbeY</fullName>
        <ecNumber evidence="9">3.1.-.-</ecNumber>
    </recommendedName>
</protein>
<dbReference type="Pfam" id="PF02130">
    <property type="entry name" value="YbeY"/>
    <property type="match status" value="1"/>
</dbReference>
<dbReference type="PANTHER" id="PTHR46986">
    <property type="entry name" value="ENDORIBONUCLEASE YBEY, CHLOROPLASTIC"/>
    <property type="match status" value="1"/>
</dbReference>
<accession>A0A9D1XB03</accession>
<evidence type="ECO:0000313" key="11">
    <source>
        <dbReference type="Proteomes" id="UP000886890"/>
    </source>
</evidence>
<feature type="binding site" evidence="9">
    <location>
        <position position="142"/>
    </location>
    <ligand>
        <name>Zn(2+)</name>
        <dbReference type="ChEBI" id="CHEBI:29105"/>
        <note>catalytic</note>
    </ligand>
</feature>
<keyword evidence="5 9" id="KW-0479">Metal-binding</keyword>
<dbReference type="InterPro" id="IPR023091">
    <property type="entry name" value="MetalPrtase_cat_dom_sf_prd"/>
</dbReference>
<keyword evidence="2 9" id="KW-0690">Ribosome biogenesis</keyword>
<comment type="caution">
    <text evidence="10">The sequence shown here is derived from an EMBL/GenBank/DDBJ whole genome shotgun (WGS) entry which is preliminary data.</text>
</comment>
<dbReference type="GO" id="GO:0004521">
    <property type="term" value="F:RNA endonuclease activity"/>
    <property type="evidence" value="ECO:0007669"/>
    <property type="project" value="UniProtKB-UniRule"/>
</dbReference>
<dbReference type="PANTHER" id="PTHR46986:SF1">
    <property type="entry name" value="ENDORIBONUCLEASE YBEY, CHLOROPLASTIC"/>
    <property type="match status" value="1"/>
</dbReference>
<feature type="binding site" evidence="9">
    <location>
        <position position="136"/>
    </location>
    <ligand>
        <name>Zn(2+)</name>
        <dbReference type="ChEBI" id="CHEBI:29105"/>
        <note>catalytic</note>
    </ligand>
</feature>
<dbReference type="EC" id="3.1.-.-" evidence="9"/>
<comment type="cofactor">
    <cofactor evidence="9">
        <name>Zn(2+)</name>
        <dbReference type="ChEBI" id="CHEBI:29105"/>
    </cofactor>
    <text evidence="9">Binds 1 zinc ion.</text>
</comment>
<dbReference type="Proteomes" id="UP000886890">
    <property type="component" value="Unassembled WGS sequence"/>
</dbReference>
<name>A0A9D1XB03_9FIRM</name>
<evidence type="ECO:0000256" key="3">
    <source>
        <dbReference type="ARBA" id="ARBA00022552"/>
    </source>
</evidence>
<keyword evidence="9" id="KW-0963">Cytoplasm</keyword>
<dbReference type="GO" id="GO:0008270">
    <property type="term" value="F:zinc ion binding"/>
    <property type="evidence" value="ECO:0007669"/>
    <property type="project" value="UniProtKB-UniRule"/>
</dbReference>
<keyword evidence="7 9" id="KW-0378">Hydrolase</keyword>
<dbReference type="GO" id="GO:0005737">
    <property type="term" value="C:cytoplasm"/>
    <property type="evidence" value="ECO:0007669"/>
    <property type="project" value="UniProtKB-SubCell"/>
</dbReference>
<keyword evidence="8 9" id="KW-0862">Zinc</keyword>
<dbReference type="GO" id="GO:0006364">
    <property type="term" value="P:rRNA processing"/>
    <property type="evidence" value="ECO:0007669"/>
    <property type="project" value="UniProtKB-UniRule"/>
</dbReference>
<comment type="similarity">
    <text evidence="1 9">Belongs to the endoribonuclease YbeY family.</text>
</comment>
<dbReference type="InterPro" id="IPR002036">
    <property type="entry name" value="YbeY"/>
</dbReference>
<evidence type="ECO:0000256" key="2">
    <source>
        <dbReference type="ARBA" id="ARBA00022517"/>
    </source>
</evidence>
<gene>
    <name evidence="9 10" type="primary">ybeY</name>
    <name evidence="10" type="ORF">H9734_01225</name>
</gene>
<dbReference type="HAMAP" id="MF_00009">
    <property type="entry name" value="Endoribonucl_YbeY"/>
    <property type="match status" value="1"/>
</dbReference>
<dbReference type="NCBIfam" id="TIGR00043">
    <property type="entry name" value="rRNA maturation RNase YbeY"/>
    <property type="match status" value="1"/>
</dbReference>
<dbReference type="EMBL" id="DXEK01000016">
    <property type="protein sequence ID" value="HIX76208.1"/>
    <property type="molecule type" value="Genomic_DNA"/>
</dbReference>
<evidence type="ECO:0000256" key="9">
    <source>
        <dbReference type="HAMAP-Rule" id="MF_00009"/>
    </source>
</evidence>
<organism evidence="10 11">
    <name type="scientific">Candidatus Fusicatenibacter merdavium</name>
    <dbReference type="NCBI Taxonomy" id="2838600"/>
    <lineage>
        <taxon>Bacteria</taxon>
        <taxon>Bacillati</taxon>
        <taxon>Bacillota</taxon>
        <taxon>Clostridia</taxon>
        <taxon>Lachnospirales</taxon>
        <taxon>Lachnospiraceae</taxon>
        <taxon>Fusicatenibacter</taxon>
    </lineage>
</organism>
<evidence type="ECO:0000256" key="8">
    <source>
        <dbReference type="ARBA" id="ARBA00022833"/>
    </source>
</evidence>
<dbReference type="GO" id="GO:0004222">
    <property type="term" value="F:metalloendopeptidase activity"/>
    <property type="evidence" value="ECO:0007669"/>
    <property type="project" value="InterPro"/>
</dbReference>
<dbReference type="PROSITE" id="PS01306">
    <property type="entry name" value="UPF0054"/>
    <property type="match status" value="1"/>
</dbReference>
<evidence type="ECO:0000256" key="7">
    <source>
        <dbReference type="ARBA" id="ARBA00022801"/>
    </source>
</evidence>
<dbReference type="AlphaFoldDB" id="A0A9D1XB03"/>
<evidence type="ECO:0000256" key="6">
    <source>
        <dbReference type="ARBA" id="ARBA00022759"/>
    </source>
</evidence>
<keyword evidence="3 9" id="KW-0698">rRNA processing</keyword>
<comment type="function">
    <text evidence="9">Single strand-specific metallo-endoribonuclease involved in late-stage 70S ribosome quality control and in maturation of the 3' terminus of the 16S rRNA.</text>
</comment>
<keyword evidence="6 9" id="KW-0255">Endonuclease</keyword>
<reference evidence="10" key="2">
    <citation type="submission" date="2021-04" db="EMBL/GenBank/DDBJ databases">
        <authorList>
            <person name="Gilroy R."/>
        </authorList>
    </citation>
    <scope>NUCLEOTIDE SEQUENCE</scope>
    <source>
        <strain evidence="10">CHK183-1962</strain>
    </source>
</reference>
<comment type="subcellular location">
    <subcellularLocation>
        <location evidence="9">Cytoplasm</location>
    </subcellularLocation>
</comment>
<evidence type="ECO:0000256" key="4">
    <source>
        <dbReference type="ARBA" id="ARBA00022722"/>
    </source>
</evidence>
<sequence>MTLVFENEGDFDLGFDPETVARQVVDQVLDMEQCPYEAEVELILTDGETIRRMNREFRGIDRETDVLSFPMVDYPQPASFDFLETEAGDDCFHPDSGELLLGDIVISVPRAEAQAEEYGHSLKREYAFLIAHSMLHLLGYDHMSPEEAAVMEQKQEEALQALGITRDKFPPGQTE</sequence>
<keyword evidence="4 9" id="KW-0540">Nuclease</keyword>
<dbReference type="SUPFAM" id="SSF55486">
    <property type="entry name" value="Metalloproteases ('zincins'), catalytic domain"/>
    <property type="match status" value="1"/>
</dbReference>
<evidence type="ECO:0000256" key="5">
    <source>
        <dbReference type="ARBA" id="ARBA00022723"/>
    </source>
</evidence>
<evidence type="ECO:0000256" key="1">
    <source>
        <dbReference type="ARBA" id="ARBA00010875"/>
    </source>
</evidence>
<reference evidence="10" key="1">
    <citation type="journal article" date="2021" name="PeerJ">
        <title>Extensive microbial diversity within the chicken gut microbiome revealed by metagenomics and culture.</title>
        <authorList>
            <person name="Gilroy R."/>
            <person name="Ravi A."/>
            <person name="Getino M."/>
            <person name="Pursley I."/>
            <person name="Horton D.L."/>
            <person name="Alikhan N.F."/>
            <person name="Baker D."/>
            <person name="Gharbi K."/>
            <person name="Hall N."/>
            <person name="Watson M."/>
            <person name="Adriaenssens E.M."/>
            <person name="Foster-Nyarko E."/>
            <person name="Jarju S."/>
            <person name="Secka A."/>
            <person name="Antonio M."/>
            <person name="Oren A."/>
            <person name="Chaudhuri R.R."/>
            <person name="La Ragione R."/>
            <person name="Hildebrand F."/>
            <person name="Pallen M.J."/>
        </authorList>
    </citation>
    <scope>NUCLEOTIDE SEQUENCE</scope>
    <source>
        <strain evidence="10">CHK183-1962</strain>
    </source>
</reference>
<proteinExistence type="inferred from homology"/>